<feature type="domain" description="DDT" evidence="4">
    <location>
        <begin position="128"/>
        <end position="192"/>
    </location>
</feature>
<feature type="compositionally biased region" description="Acidic residues" evidence="3">
    <location>
        <begin position="392"/>
        <end position="403"/>
    </location>
</feature>
<feature type="compositionally biased region" description="Polar residues" evidence="3">
    <location>
        <begin position="111"/>
        <end position="127"/>
    </location>
</feature>
<feature type="compositionally biased region" description="Polar residues" evidence="3">
    <location>
        <begin position="431"/>
        <end position="446"/>
    </location>
</feature>
<evidence type="ECO:0000256" key="3">
    <source>
        <dbReference type="SAM" id="MobiDB-lite"/>
    </source>
</evidence>
<evidence type="ECO:0000256" key="2">
    <source>
        <dbReference type="ARBA" id="ARBA00023242"/>
    </source>
</evidence>
<feature type="region of interest" description="Disordered" evidence="3">
    <location>
        <begin position="1"/>
        <end position="45"/>
    </location>
</feature>
<reference evidence="5 6" key="1">
    <citation type="submission" date="2016-05" db="EMBL/GenBank/DDBJ databases">
        <title>Genome sequencing reveals origins of a unique bacterial endosymbiosis in the earliest lineages of terrestrial Fungi.</title>
        <authorList>
            <consortium name="DOE Joint Genome Institute"/>
            <person name="Uehling J."/>
            <person name="Gryganskyi A."/>
            <person name="Hameed K."/>
            <person name="Tschaplinski T."/>
            <person name="Misztal P."/>
            <person name="Wu S."/>
            <person name="Desiro A."/>
            <person name="Vande Pol N."/>
            <person name="Du Z.-Y."/>
            <person name="Zienkiewicz A."/>
            <person name="Zienkiewicz K."/>
            <person name="Morin E."/>
            <person name="Tisserant E."/>
            <person name="Splivallo R."/>
            <person name="Hainaut M."/>
            <person name="Henrissat B."/>
            <person name="Ohm R."/>
            <person name="Kuo A."/>
            <person name="Yan J."/>
            <person name="Lipzen A."/>
            <person name="Nolan M."/>
            <person name="Labutti K."/>
            <person name="Barry K."/>
            <person name="Goldstein A."/>
            <person name="Labbe J."/>
            <person name="Schadt C."/>
            <person name="Tuskan G."/>
            <person name="Grigoriev I."/>
            <person name="Martin F."/>
            <person name="Vilgalys R."/>
            <person name="Bonito G."/>
        </authorList>
    </citation>
    <scope>NUCLEOTIDE SEQUENCE [LARGE SCALE GENOMIC DNA]</scope>
    <source>
        <strain evidence="5 6">AG-77</strain>
    </source>
</reference>
<feature type="compositionally biased region" description="Low complexity" evidence="3">
    <location>
        <begin position="73"/>
        <end position="87"/>
    </location>
</feature>
<feature type="compositionally biased region" description="Low complexity" evidence="3">
    <location>
        <begin position="8"/>
        <end position="18"/>
    </location>
</feature>
<dbReference type="AlphaFoldDB" id="A0A197KI59"/>
<keyword evidence="2" id="KW-0539">Nucleus</keyword>
<evidence type="ECO:0000313" key="6">
    <source>
        <dbReference type="Proteomes" id="UP000078512"/>
    </source>
</evidence>
<evidence type="ECO:0000259" key="4">
    <source>
        <dbReference type="PROSITE" id="PS50827"/>
    </source>
</evidence>
<feature type="compositionally biased region" description="Acidic residues" evidence="3">
    <location>
        <begin position="498"/>
        <end position="513"/>
    </location>
</feature>
<feature type="compositionally biased region" description="Low complexity" evidence="3">
    <location>
        <begin position="373"/>
        <end position="385"/>
    </location>
</feature>
<feature type="region of interest" description="Disordered" evidence="3">
    <location>
        <begin position="59"/>
        <end position="127"/>
    </location>
</feature>
<feature type="region of interest" description="Disordered" evidence="3">
    <location>
        <begin position="373"/>
        <end position="528"/>
    </location>
</feature>
<dbReference type="STRING" id="1314771.A0A197KI59"/>
<feature type="compositionally biased region" description="Basic and acidic residues" evidence="3">
    <location>
        <begin position="59"/>
        <end position="72"/>
    </location>
</feature>
<evidence type="ECO:0000313" key="5">
    <source>
        <dbReference type="EMBL" id="OAQ36823.1"/>
    </source>
</evidence>
<feature type="compositionally biased region" description="Basic and acidic residues" evidence="3">
    <location>
        <begin position="458"/>
        <end position="470"/>
    </location>
</feature>
<feature type="compositionally biased region" description="Acidic residues" evidence="3">
    <location>
        <begin position="88"/>
        <end position="110"/>
    </location>
</feature>
<proteinExistence type="predicted"/>
<gene>
    <name evidence="5" type="ORF">K457DRAFT_120129</name>
</gene>
<dbReference type="Proteomes" id="UP000078512">
    <property type="component" value="Unassembled WGS sequence"/>
</dbReference>
<sequence length="595" mass="67003">MSSTKPVRQSARQSAIRQQELEAEQEAMRQKAIRDEARKEKARQEAALREEIALQEKLLQEQRKREAEESRSSSRSLSPALSGSSLSSDDDDDSIKQEDDEDEDDDEDENQTNGDSAANEASTDDSNLRSNSTVALIYGFLTKFRSLLRLTCPLREVTIEEIESGLTATESNSCIEEIHSNLLSNMLNRKKAVDATTWQKVLSETLDAKLRTGELEYDQNPLRYYGDYYTVPTPDRTQILKALIDWVLQEGLVVRQGIEQDNEISRVEPYGFDQARRIYWHFGQGTLMMYRETKGAKKRKPVWETVATNLEELKQLANSFEKTVSKAEKALREKLRVEIIEPEEERIVNEKLKQERQEKKLQRIAELHQLAATRTTRTRSSNRLNAPKYTFDDDEDEFEEDEYEIYRRPSSRRRIHQDAGDIKQEEHSQDPHQQSQGYSIDQSDGQLFTHDSIGGVDMSRRSSLGHESDSSIRAALQRTRMADGGADSASGSVHREDQDEDYKFEEDHDDDEATSVTSTPAMPEQESVPAPVVVAPVVVAAVATPMDVAPVAPPKDVTPVAPVAPITPVAPVTAIAPVAPNAPLVSNVDQDVDMN</sequence>
<protein>
    <recommendedName>
        <fullName evidence="4">DDT domain-containing protein</fullName>
    </recommendedName>
</protein>
<feature type="compositionally biased region" description="Basic and acidic residues" evidence="3">
    <location>
        <begin position="416"/>
        <end position="430"/>
    </location>
</feature>
<accession>A0A197KI59</accession>
<dbReference type="EMBL" id="KV442011">
    <property type="protein sequence ID" value="OAQ36823.1"/>
    <property type="molecule type" value="Genomic_DNA"/>
</dbReference>
<name>A0A197KI59_9FUNG</name>
<keyword evidence="6" id="KW-1185">Reference proteome</keyword>
<dbReference type="PROSITE" id="PS50827">
    <property type="entry name" value="DDT"/>
    <property type="match status" value="1"/>
</dbReference>
<feature type="compositionally biased region" description="Basic and acidic residues" evidence="3">
    <location>
        <begin position="26"/>
        <end position="45"/>
    </location>
</feature>
<dbReference type="InterPro" id="IPR018501">
    <property type="entry name" value="DDT_dom"/>
</dbReference>
<organism evidence="5 6">
    <name type="scientific">Linnemannia elongata AG-77</name>
    <dbReference type="NCBI Taxonomy" id="1314771"/>
    <lineage>
        <taxon>Eukaryota</taxon>
        <taxon>Fungi</taxon>
        <taxon>Fungi incertae sedis</taxon>
        <taxon>Mucoromycota</taxon>
        <taxon>Mortierellomycotina</taxon>
        <taxon>Mortierellomycetes</taxon>
        <taxon>Mortierellales</taxon>
        <taxon>Mortierellaceae</taxon>
        <taxon>Linnemannia</taxon>
    </lineage>
</organism>
<evidence type="ECO:0000256" key="1">
    <source>
        <dbReference type="ARBA" id="ARBA00004123"/>
    </source>
</evidence>
<dbReference type="OrthoDB" id="349045at2759"/>
<dbReference type="PANTHER" id="PTHR42107">
    <property type="entry name" value="YALI0D24453P"/>
    <property type="match status" value="1"/>
</dbReference>
<comment type="subcellular location">
    <subcellularLocation>
        <location evidence="1">Nucleus</location>
    </subcellularLocation>
</comment>
<dbReference type="GO" id="GO:0005634">
    <property type="term" value="C:nucleus"/>
    <property type="evidence" value="ECO:0007669"/>
    <property type="project" value="UniProtKB-SubCell"/>
</dbReference>
<dbReference type="PANTHER" id="PTHR42107:SF1">
    <property type="entry name" value="WHIM1 DOMAIN-CONTAINING PROTEIN"/>
    <property type="match status" value="1"/>
</dbReference>